<dbReference type="AlphaFoldDB" id="A0A8J6BZD4"/>
<reference evidence="2" key="1">
    <citation type="journal article" date="2021" name="bioRxiv">
        <title>Whole Genome Assembly and Annotation of Northern Wild Rice, Zizania palustris L., Supports a Whole Genome Duplication in the Zizania Genus.</title>
        <authorList>
            <person name="Haas M."/>
            <person name="Kono T."/>
            <person name="Macchietto M."/>
            <person name="Millas R."/>
            <person name="McGilp L."/>
            <person name="Shao M."/>
            <person name="Duquette J."/>
            <person name="Hirsch C.N."/>
            <person name="Kimball J."/>
        </authorList>
    </citation>
    <scope>NUCLEOTIDE SEQUENCE</scope>
    <source>
        <tissue evidence="2">Fresh leaf tissue</tissue>
    </source>
</reference>
<protein>
    <submittedName>
        <fullName evidence="2">Uncharacterized protein</fullName>
    </submittedName>
</protein>
<dbReference type="Proteomes" id="UP000729402">
    <property type="component" value="Unassembled WGS sequence"/>
</dbReference>
<sequence length="106" mass="11794">MKNVGERRGILTQPEKRGDGRSTARVLAQAQGAASGQVAWHRLGRRGTAARWWDWEAALSDDRSSERQGHGDDSWTWGGGASFSAWEREGAMDGFYRGWRLGKMEG</sequence>
<evidence type="ECO:0000313" key="2">
    <source>
        <dbReference type="EMBL" id="KAG8095143.1"/>
    </source>
</evidence>
<comment type="caution">
    <text evidence="2">The sequence shown here is derived from an EMBL/GenBank/DDBJ whole genome shotgun (WGS) entry which is preliminary data.</text>
</comment>
<keyword evidence="3" id="KW-1185">Reference proteome</keyword>
<gene>
    <name evidence="2" type="ORF">GUJ93_ZPchr0012g21547</name>
</gene>
<organism evidence="2 3">
    <name type="scientific">Zizania palustris</name>
    <name type="common">Northern wild rice</name>
    <dbReference type="NCBI Taxonomy" id="103762"/>
    <lineage>
        <taxon>Eukaryota</taxon>
        <taxon>Viridiplantae</taxon>
        <taxon>Streptophyta</taxon>
        <taxon>Embryophyta</taxon>
        <taxon>Tracheophyta</taxon>
        <taxon>Spermatophyta</taxon>
        <taxon>Magnoliopsida</taxon>
        <taxon>Liliopsida</taxon>
        <taxon>Poales</taxon>
        <taxon>Poaceae</taxon>
        <taxon>BOP clade</taxon>
        <taxon>Oryzoideae</taxon>
        <taxon>Oryzeae</taxon>
        <taxon>Zizaniinae</taxon>
        <taxon>Zizania</taxon>
    </lineage>
</organism>
<feature type="compositionally biased region" description="Basic and acidic residues" evidence="1">
    <location>
        <begin position="1"/>
        <end position="22"/>
    </location>
</feature>
<feature type="region of interest" description="Disordered" evidence="1">
    <location>
        <begin position="1"/>
        <end position="25"/>
    </location>
</feature>
<accession>A0A8J6BZD4</accession>
<evidence type="ECO:0000256" key="1">
    <source>
        <dbReference type="SAM" id="MobiDB-lite"/>
    </source>
</evidence>
<name>A0A8J6BZD4_ZIZPA</name>
<reference evidence="2" key="2">
    <citation type="submission" date="2021-02" db="EMBL/GenBank/DDBJ databases">
        <authorList>
            <person name="Kimball J.A."/>
            <person name="Haas M.W."/>
            <person name="Macchietto M."/>
            <person name="Kono T."/>
            <person name="Duquette J."/>
            <person name="Shao M."/>
        </authorList>
    </citation>
    <scope>NUCLEOTIDE SEQUENCE</scope>
    <source>
        <tissue evidence="2">Fresh leaf tissue</tissue>
    </source>
</reference>
<proteinExistence type="predicted"/>
<evidence type="ECO:0000313" key="3">
    <source>
        <dbReference type="Proteomes" id="UP000729402"/>
    </source>
</evidence>
<dbReference type="EMBL" id="JAAALK010000080">
    <property type="protein sequence ID" value="KAG8095143.1"/>
    <property type="molecule type" value="Genomic_DNA"/>
</dbReference>